<evidence type="ECO:0000313" key="3">
    <source>
        <dbReference type="Proteomes" id="UP000054498"/>
    </source>
</evidence>
<accession>A0A0D2MDJ5</accession>
<name>A0A0D2MDJ5_9CHLO</name>
<dbReference type="KEGG" id="mng:MNEG_14672"/>
<organism evidence="2 3">
    <name type="scientific">Monoraphidium neglectum</name>
    <dbReference type="NCBI Taxonomy" id="145388"/>
    <lineage>
        <taxon>Eukaryota</taxon>
        <taxon>Viridiplantae</taxon>
        <taxon>Chlorophyta</taxon>
        <taxon>core chlorophytes</taxon>
        <taxon>Chlorophyceae</taxon>
        <taxon>CS clade</taxon>
        <taxon>Sphaeropleales</taxon>
        <taxon>Selenastraceae</taxon>
        <taxon>Monoraphidium</taxon>
    </lineage>
</organism>
<sequence>MQAPATARRDAATWAGSSARSRVWPLPAAAAGGAGTTWGSASATRAADEWLPPLVHPGRHGAAPSDPYTFNSSTGKGSDAQAASCGSSGVLQQRIMEAPNVEQLQGLLPALAAAPRPHLISIAWVALAQLASKELAAAAATPAAPLAAGGRAHSNGARGGQGGVTAAMEAEVAAVAARVVEACGQLQLLTRDFMGSMQFAQLSGLFWAWGRLVQSVGAQAVGARMVEAAAARVAACRTDDEAQGRIPSAALQLARLSWGAATLRALHPPLWRKVAALAAPLAADAGAREAAGLMWALGRARALEGAAAEALSARALALAPLMGAKDLANVAWALGAARERRRALLPALAAAAGRLQGELGPEELAGVSWGFARLWGARRRAQQDGRGPLLRALAAAGAGLASQAGVRQAATVAWALATLAGPRGRRRRQGAEGGGAAGGEGPEEVAWAAIDVLLARVEESGLQGAPLPEVCMLIYTAARAGSGGCSEARARGAARPELLLDQIAAWVLSAQEPLRADAVAMLLFGFRRARYFELSAGGTHGGGGEGGQLSDAVSAALVGRASALAAAGAFAPLQLPRLVAALGTLASPARLQQRQAEFLLGGDVGRSGGGTPDLAQAVADEARATLERLALPAAAVAGRLKLRALADVACGYAAAGLHPEELFDAISEGADRSGGASGVRAANFAG</sequence>
<protein>
    <submittedName>
        <fullName evidence="2">Uncharacterized protein</fullName>
    </submittedName>
</protein>
<dbReference type="EMBL" id="KK104891">
    <property type="protein sequence ID" value="KIY93290.1"/>
    <property type="molecule type" value="Genomic_DNA"/>
</dbReference>
<gene>
    <name evidence="2" type="ORF">MNEG_14672</name>
</gene>
<reference evidence="2 3" key="1">
    <citation type="journal article" date="2013" name="BMC Genomics">
        <title>Reconstruction of the lipid metabolism for the microalga Monoraphidium neglectum from its genome sequence reveals characteristics suitable for biofuel production.</title>
        <authorList>
            <person name="Bogen C."/>
            <person name="Al-Dilaimi A."/>
            <person name="Albersmeier A."/>
            <person name="Wichmann J."/>
            <person name="Grundmann M."/>
            <person name="Rupp O."/>
            <person name="Lauersen K.J."/>
            <person name="Blifernez-Klassen O."/>
            <person name="Kalinowski J."/>
            <person name="Goesmann A."/>
            <person name="Mussgnug J.H."/>
            <person name="Kruse O."/>
        </authorList>
    </citation>
    <scope>NUCLEOTIDE SEQUENCE [LARGE SCALE GENOMIC DNA]</scope>
    <source>
        <strain evidence="2 3">SAG 48.87</strain>
    </source>
</reference>
<dbReference type="AlphaFoldDB" id="A0A0D2MDJ5"/>
<dbReference type="GeneID" id="25732258"/>
<proteinExistence type="predicted"/>
<dbReference type="Proteomes" id="UP000054498">
    <property type="component" value="Unassembled WGS sequence"/>
</dbReference>
<evidence type="ECO:0000313" key="2">
    <source>
        <dbReference type="EMBL" id="KIY93290.1"/>
    </source>
</evidence>
<feature type="region of interest" description="Disordered" evidence="1">
    <location>
        <begin position="52"/>
        <end position="84"/>
    </location>
</feature>
<dbReference type="OrthoDB" id="10689831at2759"/>
<keyword evidence="3" id="KW-1185">Reference proteome</keyword>
<dbReference type="RefSeq" id="XP_013892310.1">
    <property type="nucleotide sequence ID" value="XM_014036856.1"/>
</dbReference>
<evidence type="ECO:0000256" key="1">
    <source>
        <dbReference type="SAM" id="MobiDB-lite"/>
    </source>
</evidence>